<evidence type="ECO:0008006" key="10">
    <source>
        <dbReference type="Google" id="ProtNLM"/>
    </source>
</evidence>
<reference evidence="9" key="1">
    <citation type="journal article" date="2016" name="Nature">
        <title>Genome evolution in the allotetraploid frog Xenopus laevis.</title>
        <authorList>
            <person name="Session A.M."/>
            <person name="Uno Y."/>
            <person name="Kwon T."/>
            <person name="Chapman J.A."/>
            <person name="Toyoda A."/>
            <person name="Takahashi S."/>
            <person name="Fukui A."/>
            <person name="Hikosaka A."/>
            <person name="Suzuki A."/>
            <person name="Kondo M."/>
            <person name="van Heeringen S.J."/>
            <person name="Quigley I."/>
            <person name="Heinz S."/>
            <person name="Ogino H."/>
            <person name="Ochi H."/>
            <person name="Hellsten U."/>
            <person name="Lyons J.B."/>
            <person name="Simakov O."/>
            <person name="Putnam N."/>
            <person name="Stites J."/>
            <person name="Kuroki Y."/>
            <person name="Tanaka T."/>
            <person name="Michiue T."/>
            <person name="Watanabe M."/>
            <person name="Bogdanovic O."/>
            <person name="Lister R."/>
            <person name="Georgiou G."/>
            <person name="Paranjpe S.S."/>
            <person name="van Kruijsbergen I."/>
            <person name="Shu S."/>
            <person name="Carlson J."/>
            <person name="Kinoshita T."/>
            <person name="Ohta Y."/>
            <person name="Mawaribuchi S."/>
            <person name="Jenkins J."/>
            <person name="Grimwood J."/>
            <person name="Schmutz J."/>
            <person name="Mitros T."/>
            <person name="Mozaffari S.V."/>
            <person name="Suzuki Y."/>
            <person name="Haramoto Y."/>
            <person name="Yamamoto T.S."/>
            <person name="Takagi C."/>
            <person name="Heald R."/>
            <person name="Miller K."/>
            <person name="Haudenschild C."/>
            <person name="Kitzman J."/>
            <person name="Nakayama T."/>
            <person name="Izutsu Y."/>
            <person name="Robert J."/>
            <person name="Fortriede J."/>
            <person name="Burns K."/>
            <person name="Lotay V."/>
            <person name="Karimi K."/>
            <person name="Yasuoka Y."/>
            <person name="Dichmann D.S."/>
            <person name="Flajnik M.F."/>
            <person name="Houston D.W."/>
            <person name="Shendure J."/>
            <person name="DuPasquier L."/>
            <person name="Vize P.D."/>
            <person name="Zorn A.M."/>
            <person name="Ito M."/>
            <person name="Marcotte E.M."/>
            <person name="Wallingford J.B."/>
            <person name="Ito Y."/>
            <person name="Asashima M."/>
            <person name="Ueno N."/>
            <person name="Matsuda Y."/>
            <person name="Veenstra G.J."/>
            <person name="Fujiyama A."/>
            <person name="Harland R.M."/>
            <person name="Taira M."/>
            <person name="Rokhsar D.S."/>
        </authorList>
    </citation>
    <scope>NUCLEOTIDE SEQUENCE [LARGE SCALE GENOMIC DNA]</scope>
    <source>
        <strain evidence="9">J</strain>
    </source>
</reference>
<dbReference type="InterPro" id="IPR027417">
    <property type="entry name" value="P-loop_NTPase"/>
</dbReference>
<keyword evidence="1" id="KW-0963">Cytoplasm</keyword>
<proteinExistence type="predicted"/>
<dbReference type="PROSITE" id="PS51196">
    <property type="entry name" value="SECA_MOTOR_DEAD"/>
    <property type="match status" value="1"/>
</dbReference>
<dbReference type="PROSITE" id="PS51194">
    <property type="entry name" value="HELICASE_CTER"/>
    <property type="match status" value="1"/>
</dbReference>
<feature type="domain" description="Helicase C-terminal" evidence="6">
    <location>
        <begin position="840"/>
        <end position="1020"/>
    </location>
</feature>
<keyword evidence="4" id="KW-1133">Transmembrane helix</keyword>
<evidence type="ECO:0000259" key="7">
    <source>
        <dbReference type="PROSITE" id="PS51196"/>
    </source>
</evidence>
<dbReference type="InterPro" id="IPR001650">
    <property type="entry name" value="Helicase_C-like"/>
</dbReference>
<feature type="transmembrane region" description="Helical" evidence="4">
    <location>
        <begin position="1299"/>
        <end position="1326"/>
    </location>
</feature>
<dbReference type="InterPro" id="IPR014001">
    <property type="entry name" value="Helicase_ATP-bd"/>
</dbReference>
<dbReference type="PROSITE" id="PS51192">
    <property type="entry name" value="HELICASE_ATP_BIND_1"/>
    <property type="match status" value="1"/>
</dbReference>
<dbReference type="GO" id="GO:0005524">
    <property type="term" value="F:ATP binding"/>
    <property type="evidence" value="ECO:0007669"/>
    <property type="project" value="InterPro"/>
</dbReference>
<dbReference type="SMART" id="SM00957">
    <property type="entry name" value="SecA_DEAD"/>
    <property type="match status" value="1"/>
</dbReference>
<keyword evidence="4" id="KW-0472">Membrane</keyword>
<dbReference type="EMBL" id="CM004480">
    <property type="protein sequence ID" value="OCT68716.1"/>
    <property type="molecule type" value="Genomic_DNA"/>
</dbReference>
<evidence type="ECO:0000256" key="4">
    <source>
        <dbReference type="SAM" id="Phobius"/>
    </source>
</evidence>
<dbReference type="GO" id="GO:0017038">
    <property type="term" value="P:protein import"/>
    <property type="evidence" value="ECO:0007669"/>
    <property type="project" value="InterPro"/>
</dbReference>
<dbReference type="Gene3D" id="3.90.1440.10">
    <property type="entry name" value="SecA, preprotein cross-linking domain"/>
    <property type="match status" value="1"/>
</dbReference>
<keyword evidence="2" id="KW-0653">Protein transport</keyword>
<evidence type="ECO:0000259" key="6">
    <source>
        <dbReference type="PROSITE" id="PS51194"/>
    </source>
</evidence>
<keyword evidence="3" id="KW-0811">Translocation</keyword>
<dbReference type="GO" id="GO:0006605">
    <property type="term" value="P:protein targeting"/>
    <property type="evidence" value="ECO:0007669"/>
    <property type="project" value="InterPro"/>
</dbReference>
<dbReference type="InterPro" id="IPR000185">
    <property type="entry name" value="SecA"/>
</dbReference>
<name>A0A974H8W9_XENLA</name>
<dbReference type="PANTHER" id="PTHR30612">
    <property type="entry name" value="SECA INNER MEMBRANE COMPONENT OF SEC PROTEIN SECRETION SYSTEM"/>
    <property type="match status" value="1"/>
</dbReference>
<accession>A0A974H8W9</accession>
<dbReference type="PANTHER" id="PTHR30612:SF0">
    <property type="entry name" value="CHLOROPLAST PROTEIN-TRANSPORTING ATPASE"/>
    <property type="match status" value="1"/>
</dbReference>
<organism evidence="8 9">
    <name type="scientific">Xenopus laevis</name>
    <name type="common">African clawed frog</name>
    <dbReference type="NCBI Taxonomy" id="8355"/>
    <lineage>
        <taxon>Eukaryota</taxon>
        <taxon>Metazoa</taxon>
        <taxon>Chordata</taxon>
        <taxon>Craniata</taxon>
        <taxon>Vertebrata</taxon>
        <taxon>Euteleostomi</taxon>
        <taxon>Amphibia</taxon>
        <taxon>Batrachia</taxon>
        <taxon>Anura</taxon>
        <taxon>Pipoidea</taxon>
        <taxon>Pipidae</taxon>
        <taxon>Xenopodinae</taxon>
        <taxon>Xenopus</taxon>
        <taxon>Xenopus</taxon>
    </lineage>
</organism>
<evidence type="ECO:0000313" key="8">
    <source>
        <dbReference type="EMBL" id="OCT68716.1"/>
    </source>
</evidence>
<evidence type="ECO:0000256" key="3">
    <source>
        <dbReference type="ARBA" id="ARBA00023010"/>
    </source>
</evidence>
<feature type="domain" description="SecA family profile" evidence="7">
    <location>
        <begin position="223"/>
        <end position="1010"/>
    </location>
</feature>
<keyword evidence="4" id="KW-0812">Transmembrane</keyword>
<dbReference type="SUPFAM" id="SSF52540">
    <property type="entry name" value="P-loop containing nucleoside triphosphate hydrolases"/>
    <property type="match status" value="2"/>
</dbReference>
<keyword evidence="2" id="KW-0813">Transport</keyword>
<dbReference type="InterPro" id="IPR011115">
    <property type="entry name" value="SecA_DEAD"/>
</dbReference>
<dbReference type="GO" id="GO:0016020">
    <property type="term" value="C:membrane"/>
    <property type="evidence" value="ECO:0007669"/>
    <property type="project" value="InterPro"/>
</dbReference>
<dbReference type="Pfam" id="PF07517">
    <property type="entry name" value="SecA_DEAD"/>
    <property type="match status" value="1"/>
</dbReference>
<feature type="domain" description="Helicase ATP-binding" evidence="5">
    <location>
        <begin position="335"/>
        <end position="480"/>
    </location>
</feature>
<sequence>MEVELNELNEKKKDAQWIVETEKKFEQMLRDYNIDENEEMLSRNIFDRILVLQHQMVDEYCKTKKIPVQYMENVDTFWGFKNLSLTENINLLEAMINVTLKTSMTEDYFPIGSDNFDEKSFYIYRIVDNLYEKSKTLAVNVIKGIIYLFSKSSQAFISQILFSDIWKPAEVFQFYLEVCSQKKSDDIVESILQQVQTYHIRVGHAIIALQDDSHLENQIMDEKDKDVKSVIEEMKSSGYPERTISILEEVLHKVFLKLPDYQLADLDEKMKREGIKETQDLDFSNPNTENLIKILIGISVAVEDTTTVPAKNPKEKGRGYFPRVTQLASLLTLLLSQTQDSKGCLLEIATGEGKSCIVAMFALIQAIRGKTVDIITSSPVLAVRDQEEWKKLYEMFDVTCDVNPPKHLETCAGANQRDERIQEAYRSQIVYGTVDSFAADILRQEFEKKNTRMNRRFDIAIVDEVDYMTLDSGVQVTFLSHEATGMRHLDQLLTAIWTKLCMCQMIEEADTGEVLWMTGIQYFHKLATDVVMGETASDHFSSAHILMAGVHIGLISEEELQNINTKETTTTDYADIESQELQTLLSKFGPQQQRDLLTIFATALNNSFNFKFYEFRREKAAFTEKSCATENNQTISVLLMDQGQASLLMTEKDLINATVDELSPKLKFSDSYNPNEMQDGEIILLPGHLRKYTENRLRIFVENALRAIVMKKEREYTIDCRGQQNTPENHCIIPIDFKSTGVLEKNKRWGDGLQQFLEIKHHLALSPLSNVTNFMSNFHLFQRYTNGSGIFGVSGTLGDETDFMFLKKHYNVSCYIMPTHRYTKKVELPVLQVEGGRDLWITEICKCIKSRISPTHLFKSQAVLVICEDMKTANELNKNLMELEDIAHLMNITMYTRSDKHTVEIKTFDSGSVILATNLAGRGTDIKVTEQVNCNGGLFVILTHFPSNRRVEKQIFGRTSRKGNPGMVHMILNQQNLASCYQGQPVEVMRQLRANYEMKRIAEMENDELVEVKMRHQLFTFFCQQLKMFDQKYSTDEKEDIYTSDKVYELPCFLTNSNKIDYRPALNALKETWALWLTLHEEDINEQKDLDTLKEDLRLVIQDKIENIVNKKSDNFYDFVKVAMDRTYLHMKNQKQDYGALYYWEKVEQTDCVYRAISLYNRAFIKVNLQKGDYKQEAINLLVDAKKAIDVYVSEVSNIATFGNLTQRTQFEPHNKETNLTLQLQTRMNLIKSWTDYIDSSVDKLKELQDANKDAIAEEKIVFSLTDNYGKIVTDEMSMLYDYGLSFVFEVKQKPEFCLSALICALLGVLQVLAGILVCGLTCGVASQFGTGLISEGISDVINGVEGMIKGSFSWAEWAVTKATSIALSLVTFGFNLLKKSIKSHLECDQRITEWNKIIHVCSS</sequence>
<dbReference type="Proteomes" id="UP000694892">
    <property type="component" value="Chromosome 8L"/>
</dbReference>
<dbReference type="OMA" id="WITEICK"/>
<dbReference type="InterPro" id="IPR014018">
    <property type="entry name" value="SecA_motor_DEAD"/>
</dbReference>
<gene>
    <name evidence="8" type="ORF">XELAEV_18040004mg</name>
</gene>
<evidence type="ECO:0000256" key="1">
    <source>
        <dbReference type="ARBA" id="ARBA00022490"/>
    </source>
</evidence>
<protein>
    <recommendedName>
        <fullName evidence="10">Protein translocase subunit SecA</fullName>
    </recommendedName>
</protein>
<dbReference type="Gene3D" id="3.40.50.300">
    <property type="entry name" value="P-loop containing nucleotide triphosphate hydrolases"/>
    <property type="match status" value="3"/>
</dbReference>
<dbReference type="GO" id="GO:0006886">
    <property type="term" value="P:intracellular protein transport"/>
    <property type="evidence" value="ECO:0007669"/>
    <property type="project" value="InterPro"/>
</dbReference>
<evidence type="ECO:0000259" key="5">
    <source>
        <dbReference type="PROSITE" id="PS51192"/>
    </source>
</evidence>
<evidence type="ECO:0000256" key="2">
    <source>
        <dbReference type="ARBA" id="ARBA00022927"/>
    </source>
</evidence>
<evidence type="ECO:0000313" key="9">
    <source>
        <dbReference type="Proteomes" id="UP000694892"/>
    </source>
</evidence>